<evidence type="ECO:0000313" key="1">
    <source>
        <dbReference type="EMBL" id="ATQ44990.1"/>
    </source>
</evidence>
<protein>
    <recommendedName>
        <fullName evidence="3">Saccharopine dehydrogenase</fullName>
    </recommendedName>
</protein>
<dbReference type="AlphaFoldDB" id="A0A2D2B3Z3"/>
<gene>
    <name evidence="1" type="ORF">CSW64_12405</name>
</gene>
<organism evidence="1 2">
    <name type="scientific">Caulobacter mirabilis</name>
    <dbReference type="NCBI Taxonomy" id="69666"/>
    <lineage>
        <taxon>Bacteria</taxon>
        <taxon>Pseudomonadati</taxon>
        <taxon>Pseudomonadota</taxon>
        <taxon>Alphaproteobacteria</taxon>
        <taxon>Caulobacterales</taxon>
        <taxon>Caulobacteraceae</taxon>
        <taxon>Caulobacter</taxon>
    </lineage>
</organism>
<name>A0A2D2B3Z3_9CAUL</name>
<dbReference type="SUPFAM" id="SSF51735">
    <property type="entry name" value="NAD(P)-binding Rossmann-fold domains"/>
    <property type="match status" value="1"/>
</dbReference>
<dbReference type="KEGG" id="cmb:CSW64_12405"/>
<dbReference type="OrthoDB" id="3518805at2"/>
<evidence type="ECO:0000313" key="2">
    <source>
        <dbReference type="Proteomes" id="UP000228945"/>
    </source>
</evidence>
<keyword evidence="2" id="KW-1185">Reference proteome</keyword>
<accession>A0A2D2B3Z3</accession>
<proteinExistence type="predicted"/>
<reference evidence="1 2" key="1">
    <citation type="submission" date="2017-10" db="EMBL/GenBank/DDBJ databases">
        <title>Genome sequence of Caulobacter mirabilis FWC38.</title>
        <authorList>
            <person name="Fiebig A."/>
            <person name="Crosson S."/>
        </authorList>
    </citation>
    <scope>NUCLEOTIDE SEQUENCE [LARGE SCALE GENOMIC DNA]</scope>
    <source>
        <strain evidence="1 2">FWC 38</strain>
    </source>
</reference>
<dbReference type="InterPro" id="IPR036291">
    <property type="entry name" value="NAD(P)-bd_dom_sf"/>
</dbReference>
<sequence>MIARHLRAAGHDLDLILAGRHPESGEALAGELRARTARLDVADPVADLAAVGPVDLVIAALHDPGDHLQTAALLTGAGHISIVGTADSLMAPRAMTAAILSRRPALMLGHWLAGALTFAAMAAAKGFTRVDRIELASLYDYADPIGPMTAGDAEGFVGRALIRRDGVWATVEAAENGRSVTRGGGDPFDALPMGVLDTPGLAAVTGARDVRFDLGSGTSIGTAAGGPASHDLYIDLTGLAATGETTSQRTLVSDPKGQAHLTGLGVLIGVERLLGLDGDPPPAGGLLFPEQIIDPGRAVARMRSFGVRIEAAA</sequence>
<dbReference type="Proteomes" id="UP000228945">
    <property type="component" value="Chromosome"/>
</dbReference>
<evidence type="ECO:0008006" key="3">
    <source>
        <dbReference type="Google" id="ProtNLM"/>
    </source>
</evidence>
<dbReference type="EMBL" id="CP024201">
    <property type="protein sequence ID" value="ATQ44990.1"/>
    <property type="molecule type" value="Genomic_DNA"/>
</dbReference>